<dbReference type="InterPro" id="IPR005018">
    <property type="entry name" value="DOMON_domain"/>
</dbReference>
<evidence type="ECO:0000256" key="2">
    <source>
        <dbReference type="SAM" id="SignalP"/>
    </source>
</evidence>
<comment type="caution">
    <text evidence="4">The sequence shown here is derived from an EMBL/GenBank/DDBJ whole genome shotgun (WGS) entry which is preliminary data.</text>
</comment>
<evidence type="ECO:0000259" key="3">
    <source>
        <dbReference type="SMART" id="SM00664"/>
    </source>
</evidence>
<accession>A0ABW3IYV9</accession>
<evidence type="ECO:0000313" key="5">
    <source>
        <dbReference type="Proteomes" id="UP001597051"/>
    </source>
</evidence>
<dbReference type="Pfam" id="PF18962">
    <property type="entry name" value="Por_Secre_tail"/>
    <property type="match status" value="1"/>
</dbReference>
<protein>
    <submittedName>
        <fullName evidence="4">T9SS type A sorting domain-containing protein</fullName>
    </submittedName>
</protein>
<dbReference type="RefSeq" id="WP_379752771.1">
    <property type="nucleotide sequence ID" value="NZ_JBHSYB010000002.1"/>
</dbReference>
<gene>
    <name evidence="4" type="ORF">ACFQ0S_02250</name>
</gene>
<feature type="domain" description="DOMON" evidence="3">
    <location>
        <begin position="55"/>
        <end position="143"/>
    </location>
</feature>
<dbReference type="SMART" id="SM00664">
    <property type="entry name" value="DoH"/>
    <property type="match status" value="1"/>
</dbReference>
<keyword evidence="5" id="KW-1185">Reference proteome</keyword>
<reference evidence="5" key="1">
    <citation type="journal article" date="2019" name="Int. J. Syst. Evol. Microbiol.">
        <title>The Global Catalogue of Microorganisms (GCM) 10K type strain sequencing project: providing services to taxonomists for standard genome sequencing and annotation.</title>
        <authorList>
            <consortium name="The Broad Institute Genomics Platform"/>
            <consortium name="The Broad Institute Genome Sequencing Center for Infectious Disease"/>
            <person name="Wu L."/>
            <person name="Ma J."/>
        </authorList>
    </citation>
    <scope>NUCLEOTIDE SEQUENCE [LARGE SCALE GENOMIC DNA]</scope>
    <source>
        <strain evidence="5">CECT 7649</strain>
    </source>
</reference>
<proteinExistence type="predicted"/>
<name>A0ABW3IYV9_9FLAO</name>
<feature type="signal peptide" evidence="2">
    <location>
        <begin position="1"/>
        <end position="19"/>
    </location>
</feature>
<organism evidence="4 5">
    <name type="scientific">Flavobacterium myungsuense</name>
    <dbReference type="NCBI Taxonomy" id="651823"/>
    <lineage>
        <taxon>Bacteria</taxon>
        <taxon>Pseudomonadati</taxon>
        <taxon>Bacteroidota</taxon>
        <taxon>Flavobacteriia</taxon>
        <taxon>Flavobacteriales</taxon>
        <taxon>Flavobacteriaceae</taxon>
        <taxon>Flavobacterium</taxon>
    </lineage>
</organism>
<dbReference type="EMBL" id="JBHTIZ010000005">
    <property type="protein sequence ID" value="MFD0983289.1"/>
    <property type="molecule type" value="Genomic_DNA"/>
</dbReference>
<keyword evidence="1 2" id="KW-0732">Signal</keyword>
<dbReference type="InterPro" id="IPR026444">
    <property type="entry name" value="Secre_tail"/>
</dbReference>
<evidence type="ECO:0000313" key="4">
    <source>
        <dbReference type="EMBL" id="MFD0983289.1"/>
    </source>
</evidence>
<sequence>MKTKLFTAISLCIAAFSFAQFSTGTVALTGSNLSLKIDTNATTVTMTLTGSSTAWLGVGFGGTSMSSVSDMFIWNGTANRDYTASGSRSQPSADAAASQSWAIVSDNVAGNIRTVVATRALVSAGDYTFLNDSSTIPVIFAEGASTSLGSGSHNTRGSRGLTRTTLGLGNFSLQATSVFPNPSNGSFKIKTKTGLNKINIYSQIGAFVRTIEVTDNSDNVEVQVEGLQTGVYLMELENKSEKSWKKVIVN</sequence>
<dbReference type="InterPro" id="IPR045266">
    <property type="entry name" value="DOH_DOMON"/>
</dbReference>
<evidence type="ECO:0000256" key="1">
    <source>
        <dbReference type="ARBA" id="ARBA00022729"/>
    </source>
</evidence>
<feature type="chain" id="PRO_5045772156" evidence="2">
    <location>
        <begin position="20"/>
        <end position="250"/>
    </location>
</feature>
<dbReference type="NCBIfam" id="TIGR04183">
    <property type="entry name" value="Por_Secre_tail"/>
    <property type="match status" value="1"/>
</dbReference>
<dbReference type="Proteomes" id="UP001597051">
    <property type="component" value="Unassembled WGS sequence"/>
</dbReference>
<dbReference type="CDD" id="cd09631">
    <property type="entry name" value="DOMON_DOH"/>
    <property type="match status" value="1"/>
</dbReference>